<dbReference type="PANTHER" id="PTHR28006">
    <property type="entry name" value="MONOPOLIN COMPLEX SUBUNIT CSM1"/>
    <property type="match status" value="1"/>
</dbReference>
<accession>A0A1A0HAG3</accession>
<dbReference type="GO" id="GO:0033551">
    <property type="term" value="C:monopolin complex"/>
    <property type="evidence" value="ECO:0007669"/>
    <property type="project" value="InterPro"/>
</dbReference>
<protein>
    <recommendedName>
        <fullName evidence="3">Monopolin complex subunit Csm1/Pcs1 C-terminal domain-containing protein</fullName>
    </recommendedName>
</protein>
<dbReference type="GO" id="GO:0072686">
    <property type="term" value="C:mitotic spindle"/>
    <property type="evidence" value="ECO:0007669"/>
    <property type="project" value="TreeGrafter"/>
</dbReference>
<keyword evidence="5" id="KW-1185">Reference proteome</keyword>
<dbReference type="Proteomes" id="UP000092555">
    <property type="component" value="Unassembled WGS sequence"/>
</dbReference>
<feature type="coiled-coil region" evidence="1">
    <location>
        <begin position="193"/>
        <end position="227"/>
    </location>
</feature>
<dbReference type="InterPro" id="IPR038608">
    <property type="entry name" value="Csm1/Pcs1_C_sf"/>
</dbReference>
<feature type="compositionally biased region" description="Low complexity" evidence="2">
    <location>
        <begin position="87"/>
        <end position="98"/>
    </location>
</feature>
<dbReference type="GO" id="GO:0045144">
    <property type="term" value="P:meiotic sister chromatid segregation"/>
    <property type="evidence" value="ECO:0007669"/>
    <property type="project" value="TreeGrafter"/>
</dbReference>
<name>A0A1A0HAG3_9ASCO</name>
<dbReference type="Pfam" id="PF12539">
    <property type="entry name" value="Csm1"/>
    <property type="match status" value="1"/>
</dbReference>
<comment type="caution">
    <text evidence="4">The sequence shown here is derived from an EMBL/GenBank/DDBJ whole genome shotgun (WGS) entry which is preliminary data.</text>
</comment>
<keyword evidence="1" id="KW-0175">Coiled coil</keyword>
<dbReference type="AlphaFoldDB" id="A0A1A0HAG3"/>
<dbReference type="GeneID" id="30027667"/>
<dbReference type="RefSeq" id="XP_018711511.1">
    <property type="nucleotide sequence ID" value="XM_018854691.1"/>
</dbReference>
<dbReference type="GO" id="GO:1990644">
    <property type="term" value="F:microtubule site clamp"/>
    <property type="evidence" value="ECO:0007669"/>
    <property type="project" value="TreeGrafter"/>
</dbReference>
<dbReference type="STRING" id="869754.A0A1A0HAG3"/>
<evidence type="ECO:0000313" key="4">
    <source>
        <dbReference type="EMBL" id="OBA21001.1"/>
    </source>
</evidence>
<dbReference type="OrthoDB" id="2431049at2759"/>
<proteinExistence type="predicted"/>
<dbReference type="Gene3D" id="3.90.1150.80">
    <property type="match status" value="1"/>
</dbReference>
<sequence>MYRAIYRAVRPALFTLPGRTDPSTLQPLFFCPCQNPPHTPKHPQNTPKTPPKHPQNTAMARPKKTASTSEPSPEPASPARGKHTRASPRSPVAPASPAKRPRGRPPRSPLRRRRAAQSPRQAGVALLVQKLAESGAAGAGAAGPVSADAILAADTPAKLAQLLQRLVATDQDRLFAQFRETSAQRAATDAQQIARLSASLEAKQNTIDALAQQAQELQNALAAAGDALPQAADSPAADTPQKRAAARHMYESPIRKKTADAWVHRSDVDDEFRTIAFSLDMLELLTGVRITNYVVDADRFLFDVKQSSTLSDHDTDVVTVEYQLLIQRDFQEKAEVTYVPVFLELLHNGAPDAELAARARDAARVRGHLPLYLQLSLNFPYNTLLQFYAKLNKALNKCSKA</sequence>
<evidence type="ECO:0000256" key="1">
    <source>
        <dbReference type="SAM" id="Coils"/>
    </source>
</evidence>
<evidence type="ECO:0000313" key="5">
    <source>
        <dbReference type="Proteomes" id="UP000092555"/>
    </source>
</evidence>
<reference evidence="4 5" key="1">
    <citation type="submission" date="2016-05" db="EMBL/GenBank/DDBJ databases">
        <title>Comparative genomics of biotechnologically important yeasts.</title>
        <authorList>
            <consortium name="DOE Joint Genome Institute"/>
            <person name="Riley R."/>
            <person name="Haridas S."/>
            <person name="Wolfe K.H."/>
            <person name="Lopes M.R."/>
            <person name="Hittinger C.T."/>
            <person name="Goker M."/>
            <person name="Salamov A."/>
            <person name="Wisecaver J."/>
            <person name="Long T.M."/>
            <person name="Aerts A.L."/>
            <person name="Barry K."/>
            <person name="Choi C."/>
            <person name="Clum A."/>
            <person name="Coughlan A.Y."/>
            <person name="Deshpande S."/>
            <person name="Douglass A.P."/>
            <person name="Hanson S.J."/>
            <person name="Klenk H.-P."/>
            <person name="LaButti K."/>
            <person name="Lapidus A."/>
            <person name="Lindquist E."/>
            <person name="Lipzen A."/>
            <person name="Meier-kolthoff J.P."/>
            <person name="Ohm R.A."/>
            <person name="Otillar R.P."/>
            <person name="Pangilinan J."/>
            <person name="Peng Y."/>
            <person name="Rokas A."/>
            <person name="Rosa C.A."/>
            <person name="Scheuner C."/>
            <person name="Sibirny A.A."/>
            <person name="Slot J.C."/>
            <person name="Stielow J.B."/>
            <person name="Sun H."/>
            <person name="Kurtzman C.P."/>
            <person name="Blackwell M."/>
            <person name="Grigoriev I.V."/>
            <person name="Jeffries T.W."/>
        </authorList>
    </citation>
    <scope>NUCLEOTIDE SEQUENCE [LARGE SCALE GENOMIC DNA]</scope>
    <source>
        <strain evidence="4 5">NRRL YB-4993</strain>
    </source>
</reference>
<feature type="compositionally biased region" description="Basic residues" evidence="2">
    <location>
        <begin position="99"/>
        <end position="115"/>
    </location>
</feature>
<dbReference type="CDD" id="cd23787">
    <property type="entry name" value="RWD_CSM1"/>
    <property type="match status" value="1"/>
</dbReference>
<evidence type="ECO:0000256" key="2">
    <source>
        <dbReference type="SAM" id="MobiDB-lite"/>
    </source>
</evidence>
<dbReference type="EMBL" id="LXTC01000003">
    <property type="protein sequence ID" value="OBA21001.1"/>
    <property type="molecule type" value="Genomic_DNA"/>
</dbReference>
<dbReference type="GO" id="GO:0051315">
    <property type="term" value="P:attachment of mitotic spindle microtubules to kinetochore"/>
    <property type="evidence" value="ECO:0007669"/>
    <property type="project" value="TreeGrafter"/>
</dbReference>
<dbReference type="InterPro" id="IPR020981">
    <property type="entry name" value="Csm1/Pcs1_C"/>
</dbReference>
<dbReference type="InterPro" id="IPR040349">
    <property type="entry name" value="Csm1/Pcs1"/>
</dbReference>
<dbReference type="GO" id="GO:0034506">
    <property type="term" value="C:chromosome, centromeric core domain"/>
    <property type="evidence" value="ECO:0007669"/>
    <property type="project" value="TreeGrafter"/>
</dbReference>
<dbReference type="PANTHER" id="PTHR28006:SF1">
    <property type="entry name" value="MONOPOLIN COMPLEX SUBUNIT CSM1"/>
    <property type="match status" value="1"/>
</dbReference>
<evidence type="ECO:0000259" key="3">
    <source>
        <dbReference type="Pfam" id="PF12539"/>
    </source>
</evidence>
<feature type="region of interest" description="Disordered" evidence="2">
    <location>
        <begin position="35"/>
        <end position="121"/>
    </location>
</feature>
<gene>
    <name evidence="4" type="ORF">METBIDRAFT_170970</name>
</gene>
<organism evidence="4 5">
    <name type="scientific">Metschnikowia bicuspidata var. bicuspidata NRRL YB-4993</name>
    <dbReference type="NCBI Taxonomy" id="869754"/>
    <lineage>
        <taxon>Eukaryota</taxon>
        <taxon>Fungi</taxon>
        <taxon>Dikarya</taxon>
        <taxon>Ascomycota</taxon>
        <taxon>Saccharomycotina</taxon>
        <taxon>Pichiomycetes</taxon>
        <taxon>Metschnikowiaceae</taxon>
        <taxon>Metschnikowia</taxon>
    </lineage>
</organism>
<dbReference type="GO" id="GO:0005730">
    <property type="term" value="C:nucleolus"/>
    <property type="evidence" value="ECO:0007669"/>
    <property type="project" value="TreeGrafter"/>
</dbReference>
<feature type="domain" description="Monopolin complex subunit Csm1/Pcs1 C-terminal" evidence="3">
    <location>
        <begin position="278"/>
        <end position="382"/>
    </location>
</feature>